<dbReference type="EMBL" id="GDID01000380">
    <property type="protein sequence ID" value="JAP96226.1"/>
    <property type="molecule type" value="Transcribed_RNA"/>
</dbReference>
<evidence type="ECO:0000256" key="1">
    <source>
        <dbReference type="SAM" id="MobiDB-lite"/>
    </source>
</evidence>
<feature type="compositionally biased region" description="Polar residues" evidence="1">
    <location>
        <begin position="22"/>
        <end position="38"/>
    </location>
</feature>
<gene>
    <name evidence="2" type="ORF">TPC1_10508</name>
</gene>
<feature type="compositionally biased region" description="Basic and acidic residues" evidence="1">
    <location>
        <begin position="1"/>
        <end position="15"/>
    </location>
</feature>
<proteinExistence type="predicted"/>
<name>A0A146KLF7_9EUKA</name>
<evidence type="ECO:0000313" key="2">
    <source>
        <dbReference type="EMBL" id="JAP96226.1"/>
    </source>
</evidence>
<feature type="region of interest" description="Disordered" evidence="1">
    <location>
        <begin position="1"/>
        <end position="39"/>
    </location>
</feature>
<accession>A0A146KLF7</accession>
<organism evidence="2">
    <name type="scientific">Trepomonas sp. PC1</name>
    <dbReference type="NCBI Taxonomy" id="1076344"/>
    <lineage>
        <taxon>Eukaryota</taxon>
        <taxon>Metamonada</taxon>
        <taxon>Diplomonadida</taxon>
        <taxon>Hexamitidae</taxon>
        <taxon>Hexamitinae</taxon>
        <taxon>Trepomonas</taxon>
    </lineage>
</organism>
<sequence length="446" mass="52035">MPIRLEDGTVAYKEDEKDEESQNSVELHNFEEPQQQKQDQIDFKNGDEVRKKIATLCTTIMGNPNDKSTVNALLKLVEQFDNLPEQDPAMKRDIDYSLEILLKNTRDEGPLSQLKGLYNARLDEKFTTLIKYCFQGHQNSYNQLEEALKLDTTFMLHCKVITIAYELLLKNKFKVDSSIFLNLFLKTKITKISNLIPKYKQRKQLFQKSQKDKAKDEQLTNYTKQFLDKEQADNQQTFLSNLMILTTLVIRSYQQSQLLKPSLQLLLRFGSFLNEIVYLDLIAVIKMYFYAWFASQKSFQKLLVLLNEEDQQLFDLRVNKQFNLQQQFTQIQNYVNQHEDQLVLYKSYQKLFSDFETTLDIIGMISQPYLNSTVKNDSAVALVYILSHIYKINEKNVGMSIQCFRHLLDGVGGAAKLLLKIVKIVKLKPFEQYVRSVCMSTGVDFE</sequence>
<reference evidence="2" key="1">
    <citation type="submission" date="2015-07" db="EMBL/GenBank/DDBJ databases">
        <title>Adaptation to a free-living lifestyle via gene acquisitions in the diplomonad Trepomonas sp. PC1.</title>
        <authorList>
            <person name="Xu F."/>
            <person name="Jerlstrom-Hultqvist J."/>
            <person name="Kolisko M."/>
            <person name="Simpson A.G.B."/>
            <person name="Roger A.J."/>
            <person name="Svard S.G."/>
            <person name="Andersson J.O."/>
        </authorList>
    </citation>
    <scope>NUCLEOTIDE SEQUENCE</scope>
    <source>
        <strain evidence="2">PC1</strain>
    </source>
</reference>
<protein>
    <submittedName>
        <fullName evidence="2">Uncharacterized protein</fullName>
    </submittedName>
</protein>
<dbReference type="AlphaFoldDB" id="A0A146KLF7"/>